<feature type="chain" id="PRO_5029707226" description="non-specific serine/threonine protein kinase" evidence="12">
    <location>
        <begin position="21"/>
        <end position="419"/>
    </location>
</feature>
<evidence type="ECO:0000256" key="11">
    <source>
        <dbReference type="ARBA" id="ARBA00048679"/>
    </source>
</evidence>
<evidence type="ECO:0000256" key="4">
    <source>
        <dbReference type="ARBA" id="ARBA00022729"/>
    </source>
</evidence>
<evidence type="ECO:0000256" key="3">
    <source>
        <dbReference type="ARBA" id="ARBA00022692"/>
    </source>
</evidence>
<dbReference type="EMBL" id="JAAARO010000007">
    <property type="protein sequence ID" value="KAF5744500.1"/>
    <property type="molecule type" value="Genomic_DNA"/>
</dbReference>
<comment type="subcellular location">
    <subcellularLocation>
        <location evidence="1">Membrane</location>
        <topology evidence="1">Single-pass type I membrane protein</topology>
    </subcellularLocation>
</comment>
<keyword evidence="6" id="KW-0472">Membrane</keyword>
<dbReference type="Proteomes" id="UP000593562">
    <property type="component" value="Unassembled WGS sequence"/>
</dbReference>
<sequence>MTVAFFSLPFVFIISLLIGGHEVLVNGLGSASTITVIYGTATFCGIIAGEPTQRIQCFQDGKNISVQPKVSFESISGGFSFFCGLRSGGYSILCWDTTPTTFNLTFQPKRIYFNYSIRLTDLTVGYDHLCAREINSGVARCWRGGENGRSLVLSPGSDLRFSTITSGRGFSCGILRNNSRVSCWGNRDIGAEIQNLIGNLTMSNLVAGDSHVCGITRTGILVCQGRNESGQLDVPFSSAYEFSDLALGANFSCAIRQRNGLVLCWGGRGRTQFNNDLTETVSFESIVAGSNIVCGISTRNLSMTCWGPEWSAENSTGNEVPFGMNEEEGTGPMGVVEYARPLIYAGDLQKVLDNRVGPPETHETEAVELMAYTALHCVNLEGKERPNMIDIVANLERALALCEETRPSFSTTTLSTPSD</sequence>
<keyword evidence="9" id="KW-0325">Glycoprotein</keyword>
<dbReference type="PANTHER" id="PTHR47460">
    <property type="entry name" value="SERINE/THREONINE-PROTEIN KINASE-LIKE PROTEIN ACR4"/>
    <property type="match status" value="1"/>
</dbReference>
<evidence type="ECO:0000256" key="5">
    <source>
        <dbReference type="ARBA" id="ARBA00022989"/>
    </source>
</evidence>
<comment type="catalytic activity">
    <reaction evidence="11">
        <text>L-seryl-[protein] + ATP = O-phospho-L-seryl-[protein] + ADP + H(+)</text>
        <dbReference type="Rhea" id="RHEA:17989"/>
        <dbReference type="Rhea" id="RHEA-COMP:9863"/>
        <dbReference type="Rhea" id="RHEA-COMP:11604"/>
        <dbReference type="ChEBI" id="CHEBI:15378"/>
        <dbReference type="ChEBI" id="CHEBI:29999"/>
        <dbReference type="ChEBI" id="CHEBI:30616"/>
        <dbReference type="ChEBI" id="CHEBI:83421"/>
        <dbReference type="ChEBI" id="CHEBI:456216"/>
        <dbReference type="EC" id="2.7.11.1"/>
    </reaction>
</comment>
<proteinExistence type="predicted"/>
<keyword evidence="3" id="KW-0812">Transmembrane</keyword>
<dbReference type="Pfam" id="PF13540">
    <property type="entry name" value="RCC1_2"/>
    <property type="match status" value="1"/>
</dbReference>
<protein>
    <recommendedName>
        <fullName evidence="2">non-specific serine/threonine protein kinase</fullName>
        <ecNumber evidence="2">2.7.11.1</ecNumber>
    </recommendedName>
</protein>
<keyword evidence="4 12" id="KW-0732">Signal</keyword>
<evidence type="ECO:0000256" key="8">
    <source>
        <dbReference type="ARBA" id="ARBA00023170"/>
    </source>
</evidence>
<evidence type="ECO:0000256" key="12">
    <source>
        <dbReference type="SAM" id="SignalP"/>
    </source>
</evidence>
<evidence type="ECO:0000313" key="14">
    <source>
        <dbReference type="Proteomes" id="UP000593562"/>
    </source>
</evidence>
<evidence type="ECO:0000256" key="10">
    <source>
        <dbReference type="ARBA" id="ARBA00047899"/>
    </source>
</evidence>
<evidence type="ECO:0000256" key="7">
    <source>
        <dbReference type="ARBA" id="ARBA00023157"/>
    </source>
</evidence>
<organism evidence="13 14">
    <name type="scientific">Tripterygium wilfordii</name>
    <name type="common">Thunder God vine</name>
    <dbReference type="NCBI Taxonomy" id="458696"/>
    <lineage>
        <taxon>Eukaryota</taxon>
        <taxon>Viridiplantae</taxon>
        <taxon>Streptophyta</taxon>
        <taxon>Embryophyta</taxon>
        <taxon>Tracheophyta</taxon>
        <taxon>Spermatophyta</taxon>
        <taxon>Magnoliopsida</taxon>
        <taxon>eudicotyledons</taxon>
        <taxon>Gunneridae</taxon>
        <taxon>Pentapetalae</taxon>
        <taxon>rosids</taxon>
        <taxon>fabids</taxon>
        <taxon>Celastrales</taxon>
        <taxon>Celastraceae</taxon>
        <taxon>Tripterygium</taxon>
    </lineage>
</organism>
<dbReference type="PANTHER" id="PTHR47460:SF1">
    <property type="entry name" value="SERINE_THREONINE-PROTEIN KINASE-LIKE PROTEIN ACR4"/>
    <property type="match status" value="1"/>
</dbReference>
<dbReference type="SUPFAM" id="SSF50985">
    <property type="entry name" value="RCC1/BLIP-II"/>
    <property type="match status" value="2"/>
</dbReference>
<keyword evidence="7" id="KW-1015">Disulfide bond</keyword>
<dbReference type="GO" id="GO:0004674">
    <property type="term" value="F:protein serine/threonine kinase activity"/>
    <property type="evidence" value="ECO:0007669"/>
    <property type="project" value="UniProtKB-KW"/>
</dbReference>
<dbReference type="EC" id="2.7.11.1" evidence="2"/>
<evidence type="ECO:0000256" key="9">
    <source>
        <dbReference type="ARBA" id="ARBA00023180"/>
    </source>
</evidence>
<dbReference type="GO" id="GO:0016020">
    <property type="term" value="C:membrane"/>
    <property type="evidence" value="ECO:0007669"/>
    <property type="project" value="UniProtKB-SubCell"/>
</dbReference>
<dbReference type="AlphaFoldDB" id="A0A7J7DDQ9"/>
<dbReference type="Gene3D" id="2.130.10.30">
    <property type="entry name" value="Regulator of chromosome condensation 1/beta-lactamase-inhibitor protein II"/>
    <property type="match status" value="1"/>
</dbReference>
<evidence type="ECO:0000313" key="13">
    <source>
        <dbReference type="EMBL" id="KAF5744500.1"/>
    </source>
</evidence>
<dbReference type="InterPro" id="IPR009091">
    <property type="entry name" value="RCC1/BLIP-II"/>
</dbReference>
<evidence type="ECO:0000256" key="1">
    <source>
        <dbReference type="ARBA" id="ARBA00004479"/>
    </source>
</evidence>
<keyword evidence="14" id="KW-1185">Reference proteome</keyword>
<evidence type="ECO:0000256" key="2">
    <source>
        <dbReference type="ARBA" id="ARBA00012513"/>
    </source>
</evidence>
<comment type="catalytic activity">
    <reaction evidence="10">
        <text>L-threonyl-[protein] + ATP = O-phospho-L-threonyl-[protein] + ADP + H(+)</text>
        <dbReference type="Rhea" id="RHEA:46608"/>
        <dbReference type="Rhea" id="RHEA-COMP:11060"/>
        <dbReference type="Rhea" id="RHEA-COMP:11605"/>
        <dbReference type="ChEBI" id="CHEBI:15378"/>
        <dbReference type="ChEBI" id="CHEBI:30013"/>
        <dbReference type="ChEBI" id="CHEBI:30616"/>
        <dbReference type="ChEBI" id="CHEBI:61977"/>
        <dbReference type="ChEBI" id="CHEBI:456216"/>
        <dbReference type="EC" id="2.7.11.1"/>
    </reaction>
</comment>
<gene>
    <name evidence="13" type="ORF">HS088_TW07G00072</name>
</gene>
<comment type="caution">
    <text evidence="13">The sequence shown here is derived from an EMBL/GenBank/DDBJ whole genome shotgun (WGS) entry which is preliminary data.</text>
</comment>
<feature type="signal peptide" evidence="12">
    <location>
        <begin position="1"/>
        <end position="20"/>
    </location>
</feature>
<evidence type="ECO:0000256" key="6">
    <source>
        <dbReference type="ARBA" id="ARBA00023136"/>
    </source>
</evidence>
<name>A0A7J7DDQ9_TRIWF</name>
<dbReference type="InParanoid" id="A0A7J7DDQ9"/>
<keyword evidence="5" id="KW-1133">Transmembrane helix</keyword>
<reference evidence="13 14" key="1">
    <citation type="journal article" date="2020" name="Nat. Commun.">
        <title>Genome of Tripterygium wilfordii and identification of cytochrome P450 involved in triptolide biosynthesis.</title>
        <authorList>
            <person name="Tu L."/>
            <person name="Su P."/>
            <person name="Zhang Z."/>
            <person name="Gao L."/>
            <person name="Wang J."/>
            <person name="Hu T."/>
            <person name="Zhou J."/>
            <person name="Zhang Y."/>
            <person name="Zhao Y."/>
            <person name="Liu Y."/>
            <person name="Song Y."/>
            <person name="Tong Y."/>
            <person name="Lu Y."/>
            <person name="Yang J."/>
            <person name="Xu C."/>
            <person name="Jia M."/>
            <person name="Peters R.J."/>
            <person name="Huang L."/>
            <person name="Gao W."/>
        </authorList>
    </citation>
    <scope>NUCLEOTIDE SEQUENCE [LARGE SCALE GENOMIC DNA]</scope>
    <source>
        <strain evidence="14">cv. XIE 37</strain>
        <tissue evidence="13">Leaf</tissue>
    </source>
</reference>
<accession>A0A7J7DDQ9</accession>
<keyword evidence="8" id="KW-0675">Receptor</keyword>